<evidence type="ECO:0000313" key="3">
    <source>
        <dbReference type="Proteomes" id="UP000000428"/>
    </source>
</evidence>
<keyword evidence="3" id="KW-1185">Reference proteome</keyword>
<evidence type="ECO:0000256" key="1">
    <source>
        <dbReference type="SAM" id="MobiDB-lite"/>
    </source>
</evidence>
<protein>
    <submittedName>
        <fullName evidence="2">Secreted protein</fullName>
    </submittedName>
</protein>
<reference evidence="2 3" key="2">
    <citation type="journal article" date="2003" name="Nat. Biotechnol.">
        <title>Complete genome sequence and comparative analysis of the industrial microorganism Streptomyces avermitilis.</title>
        <authorList>
            <person name="Ikeda H."/>
            <person name="Ishikawa J."/>
            <person name="Hanamoto A."/>
            <person name="Shinose M."/>
            <person name="Kikuchi H."/>
            <person name="Shiba T."/>
            <person name="Sakaki Y."/>
            <person name="Hattori M."/>
            <person name="Omura S."/>
        </authorList>
    </citation>
    <scope>NUCLEOTIDE SEQUENCE [LARGE SCALE GENOMIC DNA]</scope>
    <source>
        <strain evidence="3">ATCC 31267 / DSM 46492 / JCM 5070 / NBRC 14893 / NCIMB 12804 / NRRL 8165 / MA-4680</strain>
    </source>
</reference>
<dbReference type="HOGENOM" id="CLU_1926312_0_0_11"/>
<dbReference type="EMBL" id="BA000030">
    <property type="protein sequence ID" value="BAC68071.1"/>
    <property type="molecule type" value="Genomic_DNA"/>
</dbReference>
<dbReference type="AlphaFoldDB" id="Q82QY3"/>
<sequence>MACSGRVRARGRRRGGQKVMRSRSASSTERGCTATVVVTALLIVGVSACGGEATVDCTGGSYTVECHPVAQPADSTPGTTVPAPALTPSGTCPSDWGEFYKAVHNRSLDWACPLPSFLGPPPDTAAPLPSP</sequence>
<dbReference type="KEGG" id="sma:SAVERM_362"/>
<organism evidence="2 3">
    <name type="scientific">Streptomyces avermitilis (strain ATCC 31267 / DSM 46492 / JCM 5070 / NBRC 14893 / NCIMB 12804 / NRRL 8165 / MA-4680)</name>
    <dbReference type="NCBI Taxonomy" id="227882"/>
    <lineage>
        <taxon>Bacteria</taxon>
        <taxon>Bacillati</taxon>
        <taxon>Actinomycetota</taxon>
        <taxon>Actinomycetes</taxon>
        <taxon>Kitasatosporales</taxon>
        <taxon>Streptomycetaceae</taxon>
        <taxon>Streptomyces</taxon>
    </lineage>
</organism>
<dbReference type="Proteomes" id="UP000000428">
    <property type="component" value="Chromosome"/>
</dbReference>
<gene>
    <name evidence="2" type="ORF">SAVERM_362</name>
</gene>
<accession>Q82QY3</accession>
<evidence type="ECO:0000313" key="2">
    <source>
        <dbReference type="EMBL" id="BAC68071.1"/>
    </source>
</evidence>
<feature type="region of interest" description="Disordered" evidence="1">
    <location>
        <begin position="1"/>
        <end position="26"/>
    </location>
</feature>
<name>Q82QY3_STRAW</name>
<reference evidence="2 3" key="3">
    <citation type="journal article" date="2014" name="J. Ind. Microbiol. Biotechnol.">
        <title>Genome mining of the Streptomyces avermitilis genome and development of genome-minimized hosts for heterologous expression of biosynthetic gene clusters.</title>
        <authorList>
            <person name="Ikeda H."/>
            <person name="Shin-ya K."/>
            <person name="Omura S."/>
        </authorList>
    </citation>
    <scope>NUCLEOTIDE SEQUENCE [LARGE SCALE GENOMIC DNA]</scope>
    <source>
        <strain evidence="3">ATCC 31267 / DSM 46492 / JCM 5070 / NBRC 14893 / NCIMB 12804 / NRRL 8165 / MA-4680</strain>
    </source>
</reference>
<feature type="compositionally biased region" description="Basic residues" evidence="1">
    <location>
        <begin position="7"/>
        <end position="16"/>
    </location>
</feature>
<proteinExistence type="predicted"/>
<reference evidence="2 3" key="1">
    <citation type="journal article" date="2001" name="Proc. Natl. Acad. Sci. U.S.A.">
        <title>Genome sequence of an industrial microorganism Streptomyces avermitilis: deducing the ability of producing secondary metabolites.</title>
        <authorList>
            <person name="Omura S."/>
            <person name="Ikeda H."/>
            <person name="Ishikawa J."/>
            <person name="Hanamoto A."/>
            <person name="Takahashi C."/>
            <person name="Shinose M."/>
            <person name="Takahashi Y."/>
            <person name="Horikawa H."/>
            <person name="Nakazawa H."/>
            <person name="Osonoe T."/>
            <person name="Kikuchi H."/>
            <person name="Shiba T."/>
            <person name="Sakaki Y."/>
            <person name="Hattori M."/>
        </authorList>
    </citation>
    <scope>NUCLEOTIDE SEQUENCE [LARGE SCALE GENOMIC DNA]</scope>
    <source>
        <strain evidence="3">ATCC 31267 / DSM 46492 / JCM 5070 / NBRC 14893 / NCIMB 12804 / NRRL 8165 / MA-4680</strain>
    </source>
</reference>